<accession>A0ABP7PN48</accession>
<evidence type="ECO:0000313" key="2">
    <source>
        <dbReference type="EMBL" id="GAA3968472.1"/>
    </source>
</evidence>
<gene>
    <name evidence="2" type="ORF">GCM10022278_27850</name>
</gene>
<feature type="signal peptide" evidence="1">
    <location>
        <begin position="1"/>
        <end position="22"/>
    </location>
</feature>
<organism evidence="2 3">
    <name type="scientific">Allohahella marinimesophila</name>
    <dbReference type="NCBI Taxonomy" id="1054972"/>
    <lineage>
        <taxon>Bacteria</taxon>
        <taxon>Pseudomonadati</taxon>
        <taxon>Pseudomonadota</taxon>
        <taxon>Gammaproteobacteria</taxon>
        <taxon>Oceanospirillales</taxon>
        <taxon>Hahellaceae</taxon>
        <taxon>Allohahella</taxon>
    </lineage>
</organism>
<dbReference type="RefSeq" id="WP_344807373.1">
    <property type="nucleotide sequence ID" value="NZ_BAABBO010000011.1"/>
</dbReference>
<keyword evidence="1" id="KW-0732">Signal</keyword>
<evidence type="ECO:0000256" key="1">
    <source>
        <dbReference type="SAM" id="SignalP"/>
    </source>
</evidence>
<comment type="caution">
    <text evidence="2">The sequence shown here is derived from an EMBL/GenBank/DDBJ whole genome shotgun (WGS) entry which is preliminary data.</text>
</comment>
<keyword evidence="3" id="KW-1185">Reference proteome</keyword>
<feature type="chain" id="PRO_5046965439" evidence="1">
    <location>
        <begin position="23"/>
        <end position="79"/>
    </location>
</feature>
<dbReference type="Proteomes" id="UP001501337">
    <property type="component" value="Unassembled WGS sequence"/>
</dbReference>
<reference evidence="3" key="1">
    <citation type="journal article" date="2019" name="Int. J. Syst. Evol. Microbiol.">
        <title>The Global Catalogue of Microorganisms (GCM) 10K type strain sequencing project: providing services to taxonomists for standard genome sequencing and annotation.</title>
        <authorList>
            <consortium name="The Broad Institute Genomics Platform"/>
            <consortium name="The Broad Institute Genome Sequencing Center for Infectious Disease"/>
            <person name="Wu L."/>
            <person name="Ma J."/>
        </authorList>
    </citation>
    <scope>NUCLEOTIDE SEQUENCE [LARGE SCALE GENOMIC DNA]</scope>
    <source>
        <strain evidence="3">JCM 17555</strain>
    </source>
</reference>
<sequence>MNRLYLLPLLLLVMLSSGCDVFDDDDDNKRPPAVETGDIGFTELFDEAYAREPNGESVTLNDRVITDDSNESTFDNYLN</sequence>
<name>A0ABP7PN48_9GAMM</name>
<protein>
    <submittedName>
        <fullName evidence="2">Uncharacterized protein</fullName>
    </submittedName>
</protein>
<evidence type="ECO:0000313" key="3">
    <source>
        <dbReference type="Proteomes" id="UP001501337"/>
    </source>
</evidence>
<proteinExistence type="predicted"/>
<dbReference type="EMBL" id="BAABBO010000011">
    <property type="protein sequence ID" value="GAA3968472.1"/>
    <property type="molecule type" value="Genomic_DNA"/>
</dbReference>
<dbReference type="PROSITE" id="PS51257">
    <property type="entry name" value="PROKAR_LIPOPROTEIN"/>
    <property type="match status" value="1"/>
</dbReference>